<organism evidence="3 4">
    <name type="scientific">Oecophyllibacter saccharovorans</name>
    <dbReference type="NCBI Taxonomy" id="2558360"/>
    <lineage>
        <taxon>Bacteria</taxon>
        <taxon>Pseudomonadati</taxon>
        <taxon>Pseudomonadota</taxon>
        <taxon>Alphaproteobacteria</taxon>
        <taxon>Acetobacterales</taxon>
        <taxon>Acetobacteraceae</taxon>
        <taxon>Oecophyllibacter</taxon>
    </lineage>
</organism>
<keyword evidence="4" id="KW-1185">Reference proteome</keyword>
<protein>
    <submittedName>
        <fullName evidence="3">Uncharacterized protein</fullName>
    </submittedName>
</protein>
<accession>A0A506UKI2</accession>
<dbReference type="RefSeq" id="WP_165600550.1">
    <property type="nucleotide sequence ID" value="NZ_SORZ01000002.1"/>
</dbReference>
<keyword evidence="2" id="KW-0732">Signal</keyword>
<name>A0A506UKI2_9PROT</name>
<proteinExistence type="predicted"/>
<dbReference type="AlphaFoldDB" id="A0A506UKI2"/>
<reference evidence="3 4" key="1">
    <citation type="submission" date="2019-03" db="EMBL/GenBank/DDBJ databases">
        <title>The complete genome sequence of Neokomagataea sp. Jb2 NBRC113641.</title>
        <authorList>
            <person name="Chua K.-O."/>
            <person name="Chan K.-G."/>
            <person name="See-Too W.-S."/>
        </authorList>
    </citation>
    <scope>NUCLEOTIDE SEQUENCE [LARGE SCALE GENOMIC DNA]</scope>
    <source>
        <strain evidence="3 4">Jb2</strain>
    </source>
</reference>
<evidence type="ECO:0000256" key="1">
    <source>
        <dbReference type="SAM" id="MobiDB-lite"/>
    </source>
</evidence>
<dbReference type="EMBL" id="SORZ01000002">
    <property type="protein sequence ID" value="TPW33828.1"/>
    <property type="molecule type" value="Genomic_DNA"/>
</dbReference>
<evidence type="ECO:0000256" key="2">
    <source>
        <dbReference type="SAM" id="SignalP"/>
    </source>
</evidence>
<gene>
    <name evidence="3" type="ORF">E3202_04320</name>
</gene>
<feature type="region of interest" description="Disordered" evidence="1">
    <location>
        <begin position="484"/>
        <end position="513"/>
    </location>
</feature>
<comment type="caution">
    <text evidence="3">The sequence shown here is derived from an EMBL/GenBank/DDBJ whole genome shotgun (WGS) entry which is preliminary data.</text>
</comment>
<feature type="signal peptide" evidence="2">
    <location>
        <begin position="1"/>
        <end position="25"/>
    </location>
</feature>
<dbReference type="Proteomes" id="UP000315037">
    <property type="component" value="Unassembled WGS sequence"/>
</dbReference>
<feature type="region of interest" description="Disordered" evidence="1">
    <location>
        <begin position="23"/>
        <end position="42"/>
    </location>
</feature>
<feature type="region of interest" description="Disordered" evidence="1">
    <location>
        <begin position="93"/>
        <end position="121"/>
    </location>
</feature>
<evidence type="ECO:0000313" key="4">
    <source>
        <dbReference type="Proteomes" id="UP000315037"/>
    </source>
</evidence>
<feature type="chain" id="PRO_5021267839" evidence="2">
    <location>
        <begin position="26"/>
        <end position="533"/>
    </location>
</feature>
<evidence type="ECO:0000313" key="3">
    <source>
        <dbReference type="EMBL" id="TPW33828.1"/>
    </source>
</evidence>
<sequence length="533" mass="55983">MRARPALTSTAFLAGLGLTSPAALAQPQPSQTLTPRAHTPAKVSSVPPAAALGLGMQVKAGEAATLAAVWKGGAGETLPIFALFAVTNHPDPACPPPDLEAPPAAAHSKRSKGSRPSASPQCPVVALTLGTERQFLRPGASPLPDLSLLPLSDPFLEEEAVSAGPEGGEKAAPVIPAPFTASLGPYGLGAETDLQAGFYALLQGPGQAATRTPPPSSPPPVLMVSTYTGGAHCCDRIRLYYDAGYDTPGTVSAQAAGVPGPWRVYELPQQDGSGLPPVLDVPGDLSVPPVVVLQDQSFDYTFASHAESIMPPVLTALHLGPPGPDGLRSLIATDMTASPAYRPYLLASFSRIVAEMTSVPNTPAGKSAAARKLRQNPGFLAYAMAIACRLAASGGPADQKTQDRIWRAVLQAPVEKNSMFGVSPCTLMPQEAQAYCTPAQQRTLPFPQGLRAFLVTQHYLTPAQAENFPTSLAAFETLRQRQAREQANTLPRPVQAVENSPKRLESSVQPRPQRPVAAESLISRFRHWLAQGF</sequence>